<organism evidence="1 2">
    <name type="scientific">Nocardia jiangxiensis</name>
    <dbReference type="NCBI Taxonomy" id="282685"/>
    <lineage>
        <taxon>Bacteria</taxon>
        <taxon>Bacillati</taxon>
        <taxon>Actinomycetota</taxon>
        <taxon>Actinomycetes</taxon>
        <taxon>Mycobacteriales</taxon>
        <taxon>Nocardiaceae</taxon>
        <taxon>Nocardia</taxon>
    </lineage>
</organism>
<evidence type="ECO:0000313" key="2">
    <source>
        <dbReference type="Proteomes" id="UP001601992"/>
    </source>
</evidence>
<accession>A0ABW6RSC4</accession>
<comment type="caution">
    <text evidence="1">The sequence shown here is derived from an EMBL/GenBank/DDBJ whole genome shotgun (WGS) entry which is preliminary data.</text>
</comment>
<name>A0ABW6RSC4_9NOCA</name>
<dbReference type="Proteomes" id="UP001601992">
    <property type="component" value="Unassembled WGS sequence"/>
</dbReference>
<keyword evidence="2" id="KW-1185">Reference proteome</keyword>
<protein>
    <submittedName>
        <fullName evidence="1">Uncharacterized protein</fullName>
    </submittedName>
</protein>
<sequence length="162" mass="17933">MQLFADGYGGGGGYSSEGIPVTHAPDGSLIVDRECYRAEEEITGWQVACVAVGSGRIHWRGPVWTRTRAADDADTHYCFNDGHGFAEDSGEFGDAAMQDWYAHIRPFQALRQIEVITDEIAEAEHRRIEAVRQARAGGASWTDIGRAARITRQSAHERWSKP</sequence>
<dbReference type="RefSeq" id="WP_040818385.1">
    <property type="nucleotide sequence ID" value="NZ_JBIAQY010000001.1"/>
</dbReference>
<evidence type="ECO:0000313" key="1">
    <source>
        <dbReference type="EMBL" id="MFF3566904.1"/>
    </source>
</evidence>
<reference evidence="1 2" key="1">
    <citation type="submission" date="2024-10" db="EMBL/GenBank/DDBJ databases">
        <title>The Natural Products Discovery Center: Release of the First 8490 Sequenced Strains for Exploring Actinobacteria Biosynthetic Diversity.</title>
        <authorList>
            <person name="Kalkreuter E."/>
            <person name="Kautsar S.A."/>
            <person name="Yang D."/>
            <person name="Bader C.D."/>
            <person name="Teijaro C.N."/>
            <person name="Fluegel L."/>
            <person name="Davis C.M."/>
            <person name="Simpson J.R."/>
            <person name="Lauterbach L."/>
            <person name="Steele A.D."/>
            <person name="Gui C."/>
            <person name="Meng S."/>
            <person name="Li G."/>
            <person name="Viehrig K."/>
            <person name="Ye F."/>
            <person name="Su P."/>
            <person name="Kiefer A.F."/>
            <person name="Nichols A."/>
            <person name="Cepeda A.J."/>
            <person name="Yan W."/>
            <person name="Fan B."/>
            <person name="Jiang Y."/>
            <person name="Adhikari A."/>
            <person name="Zheng C.-J."/>
            <person name="Schuster L."/>
            <person name="Cowan T.M."/>
            <person name="Smanski M.J."/>
            <person name="Chevrette M.G."/>
            <person name="De Carvalho L.P.S."/>
            <person name="Shen B."/>
        </authorList>
    </citation>
    <scope>NUCLEOTIDE SEQUENCE [LARGE SCALE GENOMIC DNA]</scope>
    <source>
        <strain evidence="1 2">NPDC002593</strain>
    </source>
</reference>
<gene>
    <name evidence="1" type="ORF">ACFYXQ_03885</name>
</gene>
<proteinExistence type="predicted"/>
<dbReference type="EMBL" id="JBIAQY010000001">
    <property type="protein sequence ID" value="MFF3566904.1"/>
    <property type="molecule type" value="Genomic_DNA"/>
</dbReference>